<dbReference type="Proteomes" id="UP000002072">
    <property type="component" value="Chromosome"/>
</dbReference>
<organism evidence="7 8">
    <name type="scientific">Streptobacillus moniliformis (strain ATCC 14647 / DSM 12112 / NCTC 10651 / 9901)</name>
    <dbReference type="NCBI Taxonomy" id="519441"/>
    <lineage>
        <taxon>Bacteria</taxon>
        <taxon>Fusobacteriati</taxon>
        <taxon>Fusobacteriota</taxon>
        <taxon>Fusobacteriia</taxon>
        <taxon>Fusobacteriales</taxon>
        <taxon>Leptotrichiaceae</taxon>
        <taxon>Streptobacillus</taxon>
    </lineage>
</organism>
<accession>D1AWH2</accession>
<evidence type="ECO:0000313" key="8">
    <source>
        <dbReference type="Proteomes" id="UP000002072"/>
    </source>
</evidence>
<evidence type="ECO:0000256" key="1">
    <source>
        <dbReference type="ARBA" id="ARBA00004651"/>
    </source>
</evidence>
<proteinExistence type="predicted"/>
<evidence type="ECO:0000256" key="4">
    <source>
        <dbReference type="ARBA" id="ARBA00022989"/>
    </source>
</evidence>
<keyword evidence="5 6" id="KW-0472">Membrane</keyword>
<dbReference type="PANTHER" id="PTHR33931">
    <property type="entry name" value="HOLIN-LIKE PROTEIN CIDA-RELATED"/>
    <property type="match status" value="1"/>
</dbReference>
<evidence type="ECO:0000313" key="7">
    <source>
        <dbReference type="EMBL" id="ACZ00648.1"/>
    </source>
</evidence>
<dbReference type="HOGENOM" id="CLU_113736_2_1_0"/>
<dbReference type="STRING" id="519441.Smon_0158"/>
<keyword evidence="4 6" id="KW-1133">Transmembrane helix</keyword>
<feature type="transmembrane region" description="Helical" evidence="6">
    <location>
        <begin position="84"/>
        <end position="107"/>
    </location>
</feature>
<name>D1AWH2_STRM9</name>
<dbReference type="eggNOG" id="COG1380">
    <property type="taxonomic scope" value="Bacteria"/>
</dbReference>
<dbReference type="InterPro" id="IPR005538">
    <property type="entry name" value="LrgA/CidA"/>
</dbReference>
<dbReference type="GeneID" id="29674194"/>
<dbReference type="PANTHER" id="PTHR33931:SF2">
    <property type="entry name" value="HOLIN-LIKE PROTEIN CIDA"/>
    <property type="match status" value="1"/>
</dbReference>
<reference evidence="7 8" key="1">
    <citation type="journal article" date="2009" name="Stand. Genomic Sci.">
        <title>Complete genome sequence of Streptobacillus moniliformis type strain (9901T).</title>
        <authorList>
            <person name="Nolan M."/>
            <person name="Gronow S."/>
            <person name="Lapidus A."/>
            <person name="Ivanova N."/>
            <person name="Copeland A."/>
            <person name="Lucas S."/>
            <person name="Del Rio T.G."/>
            <person name="Chen F."/>
            <person name="Tice H."/>
            <person name="Pitluck S."/>
            <person name="Cheng J.F."/>
            <person name="Sims D."/>
            <person name="Meincke L."/>
            <person name="Bruce D."/>
            <person name="Goodwin L."/>
            <person name="Brettin T."/>
            <person name="Han C."/>
            <person name="Detter J.C."/>
            <person name="Ovchinikova G."/>
            <person name="Pati A."/>
            <person name="Mavromatis K."/>
            <person name="Mikhailova N."/>
            <person name="Chen A."/>
            <person name="Palaniappan K."/>
            <person name="Land M."/>
            <person name="Hauser L."/>
            <person name="Chang Y.J."/>
            <person name="Jeffries C.D."/>
            <person name="Rohde M."/>
            <person name="Sproer C."/>
            <person name="Goker M."/>
            <person name="Bristow J."/>
            <person name="Eisen J.A."/>
            <person name="Markowitz V."/>
            <person name="Hugenholtz P."/>
            <person name="Kyrpides N.C."/>
            <person name="Klenk H.P."/>
            <person name="Chain P."/>
        </authorList>
    </citation>
    <scope>NUCLEOTIDE SEQUENCE [LARGE SCALE GENOMIC DNA]</scope>
    <source>
        <strain evidence="8">ATCC 14647 / DSM 12112 / NCTC 10651 / 9901</strain>
    </source>
</reference>
<comment type="subcellular location">
    <subcellularLocation>
        <location evidence="1">Cell membrane</location>
        <topology evidence="1">Multi-pass membrane protein</topology>
    </subcellularLocation>
</comment>
<evidence type="ECO:0000256" key="3">
    <source>
        <dbReference type="ARBA" id="ARBA00022692"/>
    </source>
</evidence>
<dbReference type="AlphaFoldDB" id="D1AWH2"/>
<evidence type="ECO:0000256" key="6">
    <source>
        <dbReference type="SAM" id="Phobius"/>
    </source>
</evidence>
<dbReference type="OrthoDB" id="3176438at2"/>
<feature type="transmembrane region" description="Helical" evidence="6">
    <location>
        <begin position="30"/>
        <end position="47"/>
    </location>
</feature>
<sequence>MKIIIELLYILFFSFIGQSLSKIINLPIPGSVIGLILFFLALQFKIVKLESVETTSKFLVDNLAILFIPAGVGIMISFKHIKDIWVSILLICLFTTILSLVVVGKLTQHLISKGDKK</sequence>
<keyword evidence="3 6" id="KW-0812">Transmembrane</keyword>
<dbReference type="KEGG" id="smf:Smon_0158"/>
<evidence type="ECO:0000256" key="5">
    <source>
        <dbReference type="ARBA" id="ARBA00023136"/>
    </source>
</evidence>
<feature type="transmembrane region" description="Helical" evidence="6">
    <location>
        <begin position="59"/>
        <end position="78"/>
    </location>
</feature>
<dbReference type="RefSeq" id="WP_012858206.1">
    <property type="nucleotide sequence ID" value="NC_013515.1"/>
</dbReference>
<gene>
    <name evidence="7" type="ordered locus">Smon_0158</name>
</gene>
<protein>
    <submittedName>
        <fullName evidence="7">LrgA family protein</fullName>
    </submittedName>
</protein>
<evidence type="ECO:0000256" key="2">
    <source>
        <dbReference type="ARBA" id="ARBA00022475"/>
    </source>
</evidence>
<keyword evidence="2" id="KW-1003">Cell membrane</keyword>
<dbReference type="Pfam" id="PF03788">
    <property type="entry name" value="LrgA"/>
    <property type="match status" value="1"/>
</dbReference>
<dbReference type="GO" id="GO:0005886">
    <property type="term" value="C:plasma membrane"/>
    <property type="evidence" value="ECO:0007669"/>
    <property type="project" value="UniProtKB-SubCell"/>
</dbReference>
<keyword evidence="8" id="KW-1185">Reference proteome</keyword>
<dbReference type="EMBL" id="CP001779">
    <property type="protein sequence ID" value="ACZ00648.1"/>
    <property type="molecule type" value="Genomic_DNA"/>
</dbReference>